<gene>
    <name evidence="1" type="ORF">EC910_14014</name>
</gene>
<reference evidence="1 2" key="1">
    <citation type="submission" date="2019-03" db="EMBL/GenBank/DDBJ databases">
        <title>Above-ground endophytic microbial communities from plants in different locations in the United States.</title>
        <authorList>
            <person name="Frank C."/>
        </authorList>
    </citation>
    <scope>NUCLEOTIDE SEQUENCE [LARGE SCALE GENOMIC DNA]</scope>
    <source>
        <strain evidence="1 2">LP_2_YM</strain>
    </source>
</reference>
<sequence>MDTNDRLRNILDFAEEGTILTILFTQIRVINLGSSVYFILPSNDEELERFIWIKLDRELVRPLFDEKKELLSKFDSLEEGLFISEKQFFPDIDIEGAIKTFNVHTKQGKIRIKGLEAISLSKSKEEDLWKRGSMFFGAEEGNYLEMNKGLLKRISTALLPYVNTNVFNYLTNKIIQQFQDEEEMEYRIIECLKCKNIDIYHAFEIANEICDEDLCRKCSEPRYQSLLDVAFSDALLVDSFMNLSVLLQQYVYLGVEAPLELIQKVCRFSTPEHQLEIGVTYDFLRNKMKQKFSPKRFQLMISLEGLVFEAKKHEKQFNLLLEDISKMTNWQSLQTTTDTASVYNEIEKELNSRMKEFYFPHPLFDTQGDGYIGNEDILKQKITSIINLYKDTFDLIGDHLFLSNVGSLIKGKEYSLNYVTTDLFGQKLVSKTIQNVKGTEIESLIKETYNSKIRNAIAHPGRFIDPKTSEITIFNKGIVVQKYEWKNFLEIVERLLNLHLELNAVRYRIGMDKDEAFLSTGGILSFQPDFFETEEGEVLPFLIVNQLYEFHRFSPKLSWWAENIYISTISKDDGKGVKFHVEREESFVSPSPKVRECIFGVTPHLEEWIEKVIDIKNVQVVHRYCHYPIDINQGEEELKWIPIDIPVDSLETEQEFFVKSMTKCGTIGIQQELIDDLNSIL</sequence>
<evidence type="ECO:0000313" key="2">
    <source>
        <dbReference type="Proteomes" id="UP000295285"/>
    </source>
</evidence>
<dbReference type="Proteomes" id="UP000295285">
    <property type="component" value="Unassembled WGS sequence"/>
</dbReference>
<organism evidence="1 2">
    <name type="scientific">Bacillus thuringiensis</name>
    <dbReference type="NCBI Taxonomy" id="1428"/>
    <lineage>
        <taxon>Bacteria</taxon>
        <taxon>Bacillati</taxon>
        <taxon>Bacillota</taxon>
        <taxon>Bacilli</taxon>
        <taxon>Bacillales</taxon>
        <taxon>Bacillaceae</taxon>
        <taxon>Bacillus</taxon>
        <taxon>Bacillus cereus group</taxon>
    </lineage>
</organism>
<proteinExistence type="predicted"/>
<dbReference type="EMBL" id="SMDG01000040">
    <property type="protein sequence ID" value="TCW44450.1"/>
    <property type="molecule type" value="Genomic_DNA"/>
</dbReference>
<dbReference type="RefSeq" id="WP_131935372.1">
    <property type="nucleotide sequence ID" value="NZ_SMDF01000041.1"/>
</dbReference>
<evidence type="ECO:0000313" key="1">
    <source>
        <dbReference type="EMBL" id="TCW44450.1"/>
    </source>
</evidence>
<dbReference type="AlphaFoldDB" id="A0A4R4AW60"/>
<comment type="caution">
    <text evidence="1">The sequence shown here is derived from an EMBL/GenBank/DDBJ whole genome shotgun (WGS) entry which is preliminary data.</text>
</comment>
<accession>A0A4R4AW60</accession>
<protein>
    <submittedName>
        <fullName evidence="1">Uncharacterized protein</fullName>
    </submittedName>
</protein>
<name>A0A4R4AW60_BACTU</name>